<dbReference type="Pfam" id="PF04389">
    <property type="entry name" value="Peptidase_M28"/>
    <property type="match status" value="1"/>
</dbReference>
<dbReference type="Gene3D" id="3.40.630.10">
    <property type="entry name" value="Zn peptidases"/>
    <property type="match status" value="1"/>
</dbReference>
<evidence type="ECO:0000259" key="8">
    <source>
        <dbReference type="Pfam" id="PF04389"/>
    </source>
</evidence>
<dbReference type="PANTHER" id="PTHR12147:SF56">
    <property type="entry name" value="AMINOPEPTIDASE YDR415C-RELATED"/>
    <property type="match status" value="1"/>
</dbReference>
<dbReference type="InterPro" id="IPR007484">
    <property type="entry name" value="Peptidase_M28"/>
</dbReference>
<dbReference type="InterPro" id="IPR046450">
    <property type="entry name" value="PA_dom_sf"/>
</dbReference>
<evidence type="ECO:0000256" key="2">
    <source>
        <dbReference type="ARBA" id="ARBA00022670"/>
    </source>
</evidence>
<dbReference type="EMBL" id="CP027806">
    <property type="protein sequence ID" value="AXJ00808.1"/>
    <property type="molecule type" value="Genomic_DNA"/>
</dbReference>
<feature type="chain" id="PRO_5016591362" evidence="7">
    <location>
        <begin position="22"/>
        <end position="557"/>
    </location>
</feature>
<dbReference type="Gene3D" id="3.50.30.30">
    <property type="match status" value="1"/>
</dbReference>
<gene>
    <name evidence="9" type="ORF">CYPRO_1557</name>
</gene>
<dbReference type="SUPFAM" id="SSF52025">
    <property type="entry name" value="PA domain"/>
    <property type="match status" value="1"/>
</dbReference>
<dbReference type="PROSITE" id="PS51257">
    <property type="entry name" value="PROKAR_LIPOPROTEIN"/>
    <property type="match status" value="1"/>
</dbReference>
<dbReference type="GO" id="GO:0046872">
    <property type="term" value="F:metal ion binding"/>
    <property type="evidence" value="ECO:0007669"/>
    <property type="project" value="UniProtKB-KW"/>
</dbReference>
<keyword evidence="2" id="KW-0645">Protease</keyword>
<keyword evidence="9" id="KW-0121">Carboxypeptidase</keyword>
<dbReference type="InterPro" id="IPR045175">
    <property type="entry name" value="M28_fam"/>
</dbReference>
<keyword evidence="10" id="KW-1185">Reference proteome</keyword>
<accession>A0A345UK06</accession>
<evidence type="ECO:0000313" key="9">
    <source>
        <dbReference type="EMBL" id="AXJ00808.1"/>
    </source>
</evidence>
<dbReference type="GO" id="GO:0004180">
    <property type="term" value="F:carboxypeptidase activity"/>
    <property type="evidence" value="ECO:0007669"/>
    <property type="project" value="UniProtKB-KW"/>
</dbReference>
<reference evidence="9 10" key="1">
    <citation type="submission" date="2018-03" db="EMBL/GenBank/DDBJ databases">
        <title>Phenotypic and genomic properties of Cyclonatronum proteinivorum gen. nov., sp. nov., a haloalkaliphilic bacteroidete from soda lakes possessing Na+-translocating rhodopsin.</title>
        <authorList>
            <person name="Toshchakov S.V."/>
            <person name="Korzhenkov A."/>
            <person name="Samarov N.I."/>
            <person name="Kublanov I.V."/>
            <person name="Muntyan M.S."/>
            <person name="Sorokin D.Y."/>
        </authorList>
    </citation>
    <scope>NUCLEOTIDE SEQUENCE [LARGE SCALE GENOMIC DNA]</scope>
    <source>
        <strain evidence="9 10">Omega</strain>
    </source>
</reference>
<dbReference type="KEGG" id="cprv:CYPRO_1557"/>
<dbReference type="GO" id="GO:0004177">
    <property type="term" value="F:aminopeptidase activity"/>
    <property type="evidence" value="ECO:0007669"/>
    <property type="project" value="UniProtKB-KW"/>
</dbReference>
<dbReference type="GO" id="GO:0006508">
    <property type="term" value="P:proteolysis"/>
    <property type="evidence" value="ECO:0007669"/>
    <property type="project" value="UniProtKB-KW"/>
</dbReference>
<dbReference type="PANTHER" id="PTHR12147">
    <property type="entry name" value="METALLOPEPTIDASE M28 FAMILY MEMBER"/>
    <property type="match status" value="1"/>
</dbReference>
<organism evidence="9 10">
    <name type="scientific">Cyclonatronum proteinivorum</name>
    <dbReference type="NCBI Taxonomy" id="1457365"/>
    <lineage>
        <taxon>Bacteria</taxon>
        <taxon>Pseudomonadati</taxon>
        <taxon>Balneolota</taxon>
        <taxon>Balneolia</taxon>
        <taxon>Balneolales</taxon>
        <taxon>Cyclonatronaceae</taxon>
        <taxon>Cyclonatronum</taxon>
    </lineage>
</organism>
<evidence type="ECO:0000256" key="7">
    <source>
        <dbReference type="SAM" id="SignalP"/>
    </source>
</evidence>
<evidence type="ECO:0000256" key="3">
    <source>
        <dbReference type="ARBA" id="ARBA00022723"/>
    </source>
</evidence>
<dbReference type="RefSeq" id="WP_114984067.1">
    <property type="nucleotide sequence ID" value="NZ_CP027806.1"/>
</dbReference>
<keyword evidence="4 7" id="KW-0732">Signal</keyword>
<keyword evidence="6" id="KW-0862">Zinc</keyword>
<protein>
    <submittedName>
        <fullName evidence="9">Zn-dependent amino-or carboxypeptidase, M28 family</fullName>
    </submittedName>
</protein>
<evidence type="ECO:0000256" key="6">
    <source>
        <dbReference type="ARBA" id="ARBA00022833"/>
    </source>
</evidence>
<dbReference type="AlphaFoldDB" id="A0A345UK06"/>
<dbReference type="SUPFAM" id="SSF53187">
    <property type="entry name" value="Zn-dependent exopeptidases"/>
    <property type="match status" value="1"/>
</dbReference>
<dbReference type="OrthoDB" id="1521787at2"/>
<evidence type="ECO:0000256" key="5">
    <source>
        <dbReference type="ARBA" id="ARBA00022801"/>
    </source>
</evidence>
<dbReference type="GO" id="GO:0008235">
    <property type="term" value="F:metalloexopeptidase activity"/>
    <property type="evidence" value="ECO:0007669"/>
    <property type="project" value="InterPro"/>
</dbReference>
<keyword evidence="5" id="KW-0378">Hydrolase</keyword>
<keyword evidence="1" id="KW-0031">Aminopeptidase</keyword>
<proteinExistence type="predicted"/>
<name>A0A345UK06_9BACT</name>
<dbReference type="Proteomes" id="UP000254808">
    <property type="component" value="Chromosome"/>
</dbReference>
<evidence type="ECO:0000256" key="4">
    <source>
        <dbReference type="ARBA" id="ARBA00022729"/>
    </source>
</evidence>
<sequence>MKTLKVSLTLFFFAAGFLALACSPQEPDLEAARSIITEEGIMRHVEALAHDSTMGRAPGTEGEQMTVDYIIREFEEIGLVGGMPDGSFVQRVPAVGQQTAPGSVMRFHNGSRTLHEFDYFTDMMAWPAAGQREVNIRDAELVYVGYGIIAPEEDWDDYKGMDVSGKILVFKNSDPSTHPDRFAGNTRLYYGRWSYKYEIAEELGALGAIIIHTLPTAGYGWNVVSGGWSRERFALADEMQEDSETELNAWIQFYAAERIFQEAGLDIDALLDEAESPDFHPVVLEGVKLDIDLTATYSELEFQNVVGVLPGSDRRLRDEHLVFSAHHDHLGTGLAVDGDSVYNGAMDNASGTSGMIEMARAFASIQPNVKRSLMFAAVGAEESGLLGSRYLALNSPVPVGKITANINIDMINGFGQTHDVVIVGKGRTSMDDIMIEEAEKMGRYVVPDQDPGQGFYYRSDHFSFARVGIPALFPNPGVDYIHDENFHQDVVIPHLRHIYHTVHDTIENVMTFKGAEDDLRLLFNVAYRIANDPQMQSWVPGDEFEAARMQALEAAGR</sequence>
<feature type="domain" description="Peptidase M28" evidence="8">
    <location>
        <begin position="304"/>
        <end position="510"/>
    </location>
</feature>
<evidence type="ECO:0000256" key="1">
    <source>
        <dbReference type="ARBA" id="ARBA00022438"/>
    </source>
</evidence>
<keyword evidence="3" id="KW-0479">Metal-binding</keyword>
<feature type="signal peptide" evidence="7">
    <location>
        <begin position="1"/>
        <end position="21"/>
    </location>
</feature>
<evidence type="ECO:0000313" key="10">
    <source>
        <dbReference type="Proteomes" id="UP000254808"/>
    </source>
</evidence>